<evidence type="ECO:0000313" key="3">
    <source>
        <dbReference type="Proteomes" id="UP000286716"/>
    </source>
</evidence>
<sequence>MFQDWHHDPWGWPELSYICQREREIAFGHCNATGMQHVDLIDVPKENWGTRPAVVLDTSDRLIYQAIVDRLSLDLIGDLSSTTYGWRLPPVSPERGSYSHNNRQWEWYVGHLNLLSDQQAALCTDIVSFFSSIPANSVLDEIERRTAKGAPTERLCDLLGDFQRTRNRSGIPQRSTASAIIANMYLRPLDDVLVHHAPILHVPLSDITYRGCARWMDDIWLFCPDPASARRAQMEIQSVAQSLGLHLNYAKTEVFEGEDVVSRVLDIEHSAIDGAIVNDENMEPLEELVDRILTEPEKAGRTSINFAATRMRDNSHSYRSNDLLHAAVRMPHAADAWSRVFKENFTSPELQEWYLDYASSNWATHQWSLAHYGRMFTSLERPEADLIQYFSTVVRDANTELPLLAVAAQRLCAWDAEEGRSACRDAHGRASTPHARRVLSLAALGANEQRSTVKRWLDEDRENYPTVKMLEFMNYHPPRITKIFLT</sequence>
<keyword evidence="3" id="KW-1185">Reference proteome</keyword>
<proteinExistence type="predicted"/>
<dbReference type="InterPro" id="IPR000477">
    <property type="entry name" value="RT_dom"/>
</dbReference>
<protein>
    <recommendedName>
        <fullName evidence="1">Reverse transcriptase domain-containing protein</fullName>
    </recommendedName>
</protein>
<dbReference type="AlphaFoldDB" id="A0A428WTE0"/>
<dbReference type="EMBL" id="QHHU01000013">
    <property type="protein sequence ID" value="RSM46338.1"/>
    <property type="molecule type" value="Genomic_DNA"/>
</dbReference>
<evidence type="ECO:0000259" key="1">
    <source>
        <dbReference type="PROSITE" id="PS50878"/>
    </source>
</evidence>
<gene>
    <name evidence="2" type="ORF">DMA12_11110</name>
</gene>
<dbReference type="Pfam" id="PF00078">
    <property type="entry name" value="RVT_1"/>
    <property type="match status" value="1"/>
</dbReference>
<dbReference type="CDD" id="cd01646">
    <property type="entry name" value="RT_Bac_retron_I"/>
    <property type="match status" value="1"/>
</dbReference>
<dbReference type="Proteomes" id="UP000286716">
    <property type="component" value="Unassembled WGS sequence"/>
</dbReference>
<reference evidence="2 3" key="1">
    <citation type="submission" date="2018-05" db="EMBL/GenBank/DDBJ databases">
        <title>Evolution of GPA BGCs.</title>
        <authorList>
            <person name="Waglechner N."/>
            <person name="Wright G.D."/>
        </authorList>
    </citation>
    <scope>NUCLEOTIDE SEQUENCE [LARGE SCALE GENOMIC DNA]</scope>
    <source>
        <strain evidence="2 3">DSM 5908</strain>
    </source>
</reference>
<accession>A0A428WTE0</accession>
<organism evidence="2 3">
    <name type="scientific">Amycolatopsis balhimycina DSM 5908</name>
    <dbReference type="NCBI Taxonomy" id="1081091"/>
    <lineage>
        <taxon>Bacteria</taxon>
        <taxon>Bacillati</taxon>
        <taxon>Actinomycetota</taxon>
        <taxon>Actinomycetes</taxon>
        <taxon>Pseudonocardiales</taxon>
        <taxon>Pseudonocardiaceae</taxon>
        <taxon>Amycolatopsis</taxon>
    </lineage>
</organism>
<name>A0A428WTE0_AMYBA</name>
<dbReference type="PROSITE" id="PS50878">
    <property type="entry name" value="RT_POL"/>
    <property type="match status" value="1"/>
</dbReference>
<feature type="domain" description="Reverse transcriptase" evidence="1">
    <location>
        <begin position="24"/>
        <end position="293"/>
    </location>
</feature>
<comment type="caution">
    <text evidence="2">The sequence shown here is derived from an EMBL/GenBank/DDBJ whole genome shotgun (WGS) entry which is preliminary data.</text>
</comment>
<evidence type="ECO:0000313" key="2">
    <source>
        <dbReference type="EMBL" id="RSM46338.1"/>
    </source>
</evidence>